<dbReference type="RefSeq" id="WP_131917094.1">
    <property type="nucleotide sequence ID" value="NZ_SMLG01000012.1"/>
</dbReference>
<evidence type="ECO:0000313" key="2">
    <source>
        <dbReference type="Proteomes" id="UP000294814"/>
    </source>
</evidence>
<dbReference type="AlphaFoldDB" id="A0A4R5F3S2"/>
<accession>A0A4R5F3S2</accession>
<comment type="caution">
    <text evidence="1">The sequence shown here is derived from an EMBL/GenBank/DDBJ whole genome shotgun (WGS) entry which is preliminary data.</text>
</comment>
<gene>
    <name evidence="1" type="ORF">E0I26_14160</name>
</gene>
<name>A0A4R5F3S2_9FLAO</name>
<sequence>MKIKLILFCFFLFQSIFSQKEFLDYLVTEKNDTIYGTFRNNALFEKNLYPEKDGIKFYSHKISKMKIIRFNDDIYFRQSTEDGIYESVPARDSSNFVLKTKGSFLNKKPRLQEFIVLVNNDTIYGEISEPMIGNLYLSDKNGNKHKIKNETIKTYHFRNDLYEFKEKTKVDLFDTKESFLKVLAIGKVNLYEYEYHHNDRTKNLRKPKEYYFIEIDGQLILLNSIIGKLKIKKKLTEIFKDNNDLVRQISDDVYGLQNIYLIVKKYNSN</sequence>
<dbReference type="EMBL" id="SMLG01000012">
    <property type="protein sequence ID" value="TDE42292.1"/>
    <property type="molecule type" value="Genomic_DNA"/>
</dbReference>
<protein>
    <recommendedName>
        <fullName evidence="3">WG containing repeat-containing protein</fullName>
    </recommendedName>
</protein>
<evidence type="ECO:0008006" key="3">
    <source>
        <dbReference type="Google" id="ProtNLM"/>
    </source>
</evidence>
<reference evidence="1 2" key="1">
    <citation type="submission" date="2019-03" db="EMBL/GenBank/DDBJ databases">
        <title>Novel species of Flavobacterium.</title>
        <authorList>
            <person name="Liu Q."/>
            <person name="Xin Y.-H."/>
        </authorList>
    </citation>
    <scope>NUCLEOTIDE SEQUENCE [LARGE SCALE GENOMIC DNA]</scope>
    <source>
        <strain evidence="1 2">LB3P52</strain>
    </source>
</reference>
<evidence type="ECO:0000313" key="1">
    <source>
        <dbReference type="EMBL" id="TDE42292.1"/>
    </source>
</evidence>
<dbReference type="OrthoDB" id="1337482at2"/>
<dbReference type="Proteomes" id="UP000294814">
    <property type="component" value="Unassembled WGS sequence"/>
</dbReference>
<proteinExistence type="predicted"/>
<keyword evidence="2" id="KW-1185">Reference proteome</keyword>
<organism evidence="1 2">
    <name type="scientific">Flavobacterium rhamnosiphilum</name>
    <dbReference type="NCBI Taxonomy" id="2541724"/>
    <lineage>
        <taxon>Bacteria</taxon>
        <taxon>Pseudomonadati</taxon>
        <taxon>Bacteroidota</taxon>
        <taxon>Flavobacteriia</taxon>
        <taxon>Flavobacteriales</taxon>
        <taxon>Flavobacteriaceae</taxon>
        <taxon>Flavobacterium</taxon>
    </lineage>
</organism>